<gene>
    <name evidence="1" type="ORF">E2C01_050253</name>
</gene>
<sequence length="169" mass="18897">MQEALNLLTSKCEEIGFTVSQNKTKAMAKTRSIPPTKLQIQGRDIEWIATYKYLGVIVARNRTWQAEVQHLKAKCTVRNRIIKALSWKGMGATSNVILSVYKTLVRSLVDYAAPVLINITASDATALETIQNDALITVLSYLIQHDSYVPELVMHGKIRVGRIIGPMEK</sequence>
<dbReference type="Proteomes" id="UP000324222">
    <property type="component" value="Unassembled WGS sequence"/>
</dbReference>
<proteinExistence type="predicted"/>
<organism evidence="1 2">
    <name type="scientific">Portunus trituberculatus</name>
    <name type="common">Swimming crab</name>
    <name type="synonym">Neptunus trituberculatus</name>
    <dbReference type="NCBI Taxonomy" id="210409"/>
    <lineage>
        <taxon>Eukaryota</taxon>
        <taxon>Metazoa</taxon>
        <taxon>Ecdysozoa</taxon>
        <taxon>Arthropoda</taxon>
        <taxon>Crustacea</taxon>
        <taxon>Multicrustacea</taxon>
        <taxon>Malacostraca</taxon>
        <taxon>Eumalacostraca</taxon>
        <taxon>Eucarida</taxon>
        <taxon>Decapoda</taxon>
        <taxon>Pleocyemata</taxon>
        <taxon>Brachyura</taxon>
        <taxon>Eubrachyura</taxon>
        <taxon>Portunoidea</taxon>
        <taxon>Portunidae</taxon>
        <taxon>Portuninae</taxon>
        <taxon>Portunus</taxon>
    </lineage>
</organism>
<dbReference type="OrthoDB" id="6366904at2759"/>
<keyword evidence="2" id="KW-1185">Reference proteome</keyword>
<evidence type="ECO:0000313" key="2">
    <source>
        <dbReference type="Proteomes" id="UP000324222"/>
    </source>
</evidence>
<reference evidence="1 2" key="1">
    <citation type="submission" date="2019-05" db="EMBL/GenBank/DDBJ databases">
        <title>Another draft genome of Portunus trituberculatus and its Hox gene families provides insights of decapod evolution.</title>
        <authorList>
            <person name="Jeong J.-H."/>
            <person name="Song I."/>
            <person name="Kim S."/>
            <person name="Choi T."/>
            <person name="Kim D."/>
            <person name="Ryu S."/>
            <person name="Kim W."/>
        </authorList>
    </citation>
    <scope>NUCLEOTIDE SEQUENCE [LARGE SCALE GENOMIC DNA]</scope>
    <source>
        <tissue evidence="1">Muscle</tissue>
    </source>
</reference>
<evidence type="ECO:0000313" key="1">
    <source>
        <dbReference type="EMBL" id="MPC56300.1"/>
    </source>
</evidence>
<dbReference type="EMBL" id="VSRR010013838">
    <property type="protein sequence ID" value="MPC56300.1"/>
    <property type="molecule type" value="Genomic_DNA"/>
</dbReference>
<accession>A0A5B7G7S0</accession>
<comment type="caution">
    <text evidence="1">The sequence shown here is derived from an EMBL/GenBank/DDBJ whole genome shotgun (WGS) entry which is preliminary data.</text>
</comment>
<dbReference type="AlphaFoldDB" id="A0A5B7G7S0"/>
<name>A0A5B7G7S0_PORTR</name>
<protein>
    <recommendedName>
        <fullName evidence="3">Reverse transcriptase domain-containing protein</fullName>
    </recommendedName>
</protein>
<evidence type="ECO:0008006" key="3">
    <source>
        <dbReference type="Google" id="ProtNLM"/>
    </source>
</evidence>